<dbReference type="PANTHER" id="PTHR45953">
    <property type="entry name" value="IDURONATE 2-SULFATASE"/>
    <property type="match status" value="1"/>
</dbReference>
<keyword evidence="6" id="KW-0106">Calcium</keyword>
<evidence type="ECO:0000256" key="2">
    <source>
        <dbReference type="ARBA" id="ARBA00008779"/>
    </source>
</evidence>
<comment type="cofactor">
    <cofactor evidence="1">
        <name>Ca(2+)</name>
        <dbReference type="ChEBI" id="CHEBI:29108"/>
    </cofactor>
</comment>
<evidence type="ECO:0000259" key="8">
    <source>
        <dbReference type="Pfam" id="PF00884"/>
    </source>
</evidence>
<dbReference type="CDD" id="cd16030">
    <property type="entry name" value="iduronate-2-sulfatase"/>
    <property type="match status" value="1"/>
</dbReference>
<evidence type="ECO:0000256" key="6">
    <source>
        <dbReference type="ARBA" id="ARBA00022837"/>
    </source>
</evidence>
<keyword evidence="9" id="KW-1185">Reference proteome</keyword>
<reference evidence="10" key="1">
    <citation type="submission" date="2025-08" db="UniProtKB">
        <authorList>
            <consortium name="RefSeq"/>
        </authorList>
    </citation>
    <scope>IDENTIFICATION</scope>
</reference>
<dbReference type="Gene3D" id="3.40.720.10">
    <property type="entry name" value="Alkaline Phosphatase, subunit A"/>
    <property type="match status" value="2"/>
</dbReference>
<keyword evidence="5" id="KW-0378">Hydrolase</keyword>
<dbReference type="Pfam" id="PF00884">
    <property type="entry name" value="Sulfatase"/>
    <property type="match status" value="1"/>
</dbReference>
<protein>
    <submittedName>
        <fullName evidence="10">Iduronate 2-sulfatase</fullName>
    </submittedName>
</protein>
<dbReference type="RefSeq" id="XP_005095812.1">
    <property type="nucleotide sequence ID" value="XM_005095755.3"/>
</dbReference>
<evidence type="ECO:0000256" key="7">
    <source>
        <dbReference type="SAM" id="SignalP"/>
    </source>
</evidence>
<dbReference type="PANTHER" id="PTHR45953:SF1">
    <property type="entry name" value="IDURONATE 2-SULFATASE"/>
    <property type="match status" value="1"/>
</dbReference>
<evidence type="ECO:0000256" key="5">
    <source>
        <dbReference type="ARBA" id="ARBA00022801"/>
    </source>
</evidence>
<feature type="signal peptide" evidence="7">
    <location>
        <begin position="1"/>
        <end position="23"/>
    </location>
</feature>
<dbReference type="GeneID" id="101850640"/>
<evidence type="ECO:0000256" key="4">
    <source>
        <dbReference type="ARBA" id="ARBA00022729"/>
    </source>
</evidence>
<evidence type="ECO:0000313" key="10">
    <source>
        <dbReference type="RefSeq" id="XP_005095812.1"/>
    </source>
</evidence>
<organism evidence="9 10">
    <name type="scientific">Aplysia californica</name>
    <name type="common">California sea hare</name>
    <dbReference type="NCBI Taxonomy" id="6500"/>
    <lineage>
        <taxon>Eukaryota</taxon>
        <taxon>Metazoa</taxon>
        <taxon>Spiralia</taxon>
        <taxon>Lophotrochozoa</taxon>
        <taxon>Mollusca</taxon>
        <taxon>Gastropoda</taxon>
        <taxon>Heterobranchia</taxon>
        <taxon>Euthyneura</taxon>
        <taxon>Tectipleura</taxon>
        <taxon>Aplysiida</taxon>
        <taxon>Aplysioidea</taxon>
        <taxon>Aplysiidae</taxon>
        <taxon>Aplysia</taxon>
    </lineage>
</organism>
<proteinExistence type="inferred from homology"/>
<dbReference type="SUPFAM" id="SSF53649">
    <property type="entry name" value="Alkaline phosphatase-like"/>
    <property type="match status" value="1"/>
</dbReference>
<sequence>MSSMDFLQHVISFICIIFAKASCESRGYFRANNGRPNVLFIVVDDLRPTLGCYGEPILKTLNIDNLASKSLLFEQSFVQQAFCGPSRTSFLTSRRPDTTRLYDLHSYWRTHAGNYTTLPQHFKQNGYITQSVGKVFHPGRASNFSDDSPYSWTNTPYHPSTQKYKMAKVCPNPDGTLGMNIVCPVNVQKMPEKSLPDIQSAEFAVEFFKNLSSSKDNRPFFLAVGFHKPHIPLKYPKEYLDLYPLSEIELAKHHTFPPRMPLVAWNPWTDLRERDDVQRLNISFPFGPVPDQYQRLMRQSYYAATSYMDAQVGQVLSAMEEAGYADNTIIVFTGDHGWSLGEHQEWSKYSVFNVATRVPLIMYLPGLTHRRHQIGDEKIFPFLNPFEHRRDVNSETKLAFFSNERKLHVKAIPNVTDEKLQTTEIFKTLEEVSYSSESLLRRGFDNIAQLTEERVKRSQSKFKAATGFRTSALVEHVDLFPTLAEAVGLPMLPLCPINPFKVLLCTEGTSLMPLIRNITSPERSHVKTSIVENNHHQRDDNRPVMTHRKSQKEFITNAININDGVLEFTSELNALHIAAKNCSPSFRPVFRSDLEFEWKKAAFSQFPRPSVLPQENSDKPLLRDIRIMGYSMLTPQFHYVEWVGFDHKSYKIKWNDIYGRELYLRDLDPYEISNMAIFEKCHSLLRILSSRLHKGWRYARS</sequence>
<dbReference type="InterPro" id="IPR035874">
    <property type="entry name" value="IDS"/>
</dbReference>
<feature type="domain" description="Sulfatase N-terminal" evidence="8">
    <location>
        <begin position="36"/>
        <end position="370"/>
    </location>
</feature>
<dbReference type="InterPro" id="IPR000917">
    <property type="entry name" value="Sulfatase_N"/>
</dbReference>
<evidence type="ECO:0000256" key="3">
    <source>
        <dbReference type="ARBA" id="ARBA00022723"/>
    </source>
</evidence>
<name>A0ABM0JKF3_APLCA</name>
<dbReference type="InterPro" id="IPR017850">
    <property type="entry name" value="Alkaline_phosphatase_core_sf"/>
</dbReference>
<evidence type="ECO:0000313" key="9">
    <source>
        <dbReference type="Proteomes" id="UP000694888"/>
    </source>
</evidence>
<evidence type="ECO:0000256" key="1">
    <source>
        <dbReference type="ARBA" id="ARBA00001913"/>
    </source>
</evidence>
<comment type="similarity">
    <text evidence="2">Belongs to the sulfatase family.</text>
</comment>
<gene>
    <name evidence="10" type="primary">LOC101850640</name>
</gene>
<dbReference type="InterPro" id="IPR024607">
    <property type="entry name" value="Sulfatase_CS"/>
</dbReference>
<dbReference type="Proteomes" id="UP000694888">
    <property type="component" value="Unplaced"/>
</dbReference>
<dbReference type="PROSITE" id="PS00149">
    <property type="entry name" value="SULFATASE_2"/>
    <property type="match status" value="1"/>
</dbReference>
<accession>A0ABM0JKF3</accession>
<keyword evidence="3" id="KW-0479">Metal-binding</keyword>
<keyword evidence="4 7" id="KW-0732">Signal</keyword>
<feature type="chain" id="PRO_5045350491" evidence="7">
    <location>
        <begin position="24"/>
        <end position="701"/>
    </location>
</feature>